<protein>
    <submittedName>
        <fullName evidence="2">Uncharacterized protein</fullName>
    </submittedName>
</protein>
<comment type="caution">
    <text evidence="2">The sequence shown here is derived from an EMBL/GenBank/DDBJ whole genome shotgun (WGS) entry which is preliminary data.</text>
</comment>
<evidence type="ECO:0000313" key="2">
    <source>
        <dbReference type="EMBL" id="KAG0140680.1"/>
    </source>
</evidence>
<dbReference type="Proteomes" id="UP000886653">
    <property type="component" value="Unassembled WGS sequence"/>
</dbReference>
<gene>
    <name evidence="2" type="ORF">CROQUDRAFT_99783</name>
</gene>
<reference evidence="2" key="1">
    <citation type="submission" date="2013-11" db="EMBL/GenBank/DDBJ databases">
        <title>Genome sequence of the fusiform rust pathogen reveals effectors for host alternation and coevolution with pine.</title>
        <authorList>
            <consortium name="DOE Joint Genome Institute"/>
            <person name="Smith K."/>
            <person name="Pendleton A."/>
            <person name="Kubisiak T."/>
            <person name="Anderson C."/>
            <person name="Salamov A."/>
            <person name="Aerts A."/>
            <person name="Riley R."/>
            <person name="Clum A."/>
            <person name="Lindquist E."/>
            <person name="Ence D."/>
            <person name="Campbell M."/>
            <person name="Kronenberg Z."/>
            <person name="Feau N."/>
            <person name="Dhillon B."/>
            <person name="Hamelin R."/>
            <person name="Burleigh J."/>
            <person name="Smith J."/>
            <person name="Yandell M."/>
            <person name="Nelson C."/>
            <person name="Grigoriev I."/>
            <person name="Davis J."/>
        </authorList>
    </citation>
    <scope>NUCLEOTIDE SEQUENCE</scope>
    <source>
        <strain evidence="2">G11</strain>
    </source>
</reference>
<feature type="compositionally biased region" description="Polar residues" evidence="1">
    <location>
        <begin position="64"/>
        <end position="75"/>
    </location>
</feature>
<dbReference type="AlphaFoldDB" id="A0A9P6T6L2"/>
<keyword evidence="3" id="KW-1185">Reference proteome</keyword>
<name>A0A9P6T6L2_9BASI</name>
<proteinExistence type="predicted"/>
<sequence>MPLSSSLTLLSDNESEVLNLSSFNSALYQPGSGSEGYTPSDSSNEQGWQLSLLTQFQIDNLADMQNTLDNHYNHPQQHQDDQGQSGQQLAQMIRIEDNQQQVGVSAI</sequence>
<evidence type="ECO:0000313" key="3">
    <source>
        <dbReference type="Proteomes" id="UP000886653"/>
    </source>
</evidence>
<evidence type="ECO:0000256" key="1">
    <source>
        <dbReference type="SAM" id="MobiDB-lite"/>
    </source>
</evidence>
<accession>A0A9P6T6L2</accession>
<dbReference type="EMBL" id="MU167427">
    <property type="protein sequence ID" value="KAG0140680.1"/>
    <property type="molecule type" value="Genomic_DNA"/>
</dbReference>
<organism evidence="2 3">
    <name type="scientific">Cronartium quercuum f. sp. fusiforme G11</name>
    <dbReference type="NCBI Taxonomy" id="708437"/>
    <lineage>
        <taxon>Eukaryota</taxon>
        <taxon>Fungi</taxon>
        <taxon>Dikarya</taxon>
        <taxon>Basidiomycota</taxon>
        <taxon>Pucciniomycotina</taxon>
        <taxon>Pucciniomycetes</taxon>
        <taxon>Pucciniales</taxon>
        <taxon>Coleosporiaceae</taxon>
        <taxon>Cronartium</taxon>
    </lineage>
</organism>
<feature type="region of interest" description="Disordered" evidence="1">
    <location>
        <begin position="64"/>
        <end position="90"/>
    </location>
</feature>